<keyword evidence="2" id="KW-1185">Reference proteome</keyword>
<organism evidence="1 2">
    <name type="scientific">Batillaria attramentaria</name>
    <dbReference type="NCBI Taxonomy" id="370345"/>
    <lineage>
        <taxon>Eukaryota</taxon>
        <taxon>Metazoa</taxon>
        <taxon>Spiralia</taxon>
        <taxon>Lophotrochozoa</taxon>
        <taxon>Mollusca</taxon>
        <taxon>Gastropoda</taxon>
        <taxon>Caenogastropoda</taxon>
        <taxon>Sorbeoconcha</taxon>
        <taxon>Cerithioidea</taxon>
        <taxon>Batillariidae</taxon>
        <taxon>Batillaria</taxon>
    </lineage>
</organism>
<reference evidence="1 2" key="1">
    <citation type="journal article" date="2023" name="Sci. Data">
        <title>Genome assembly of the Korean intertidal mud-creeper Batillaria attramentaria.</title>
        <authorList>
            <person name="Patra A.K."/>
            <person name="Ho P.T."/>
            <person name="Jun S."/>
            <person name="Lee S.J."/>
            <person name="Kim Y."/>
            <person name="Won Y.J."/>
        </authorList>
    </citation>
    <scope>NUCLEOTIDE SEQUENCE [LARGE SCALE GENOMIC DNA]</scope>
    <source>
        <strain evidence="1">Wonlab-2016</strain>
    </source>
</reference>
<accession>A0ABD0JD70</accession>
<gene>
    <name evidence="1" type="ORF">BaRGS_00035933</name>
</gene>
<proteinExistence type="predicted"/>
<sequence>REGPAYDQIFLKVCAQETAQRNSDHGKYRAEREVSENLQTAKMEFGGQTFVTQLWLACGSNRSEVTGITDGFLPRLSGFCVCFEDARTLPLGVGVDGCRGEA</sequence>
<evidence type="ECO:0000313" key="2">
    <source>
        <dbReference type="Proteomes" id="UP001519460"/>
    </source>
</evidence>
<dbReference type="AlphaFoldDB" id="A0ABD0JD70"/>
<feature type="non-terminal residue" evidence="1">
    <location>
        <position position="1"/>
    </location>
</feature>
<dbReference type="EMBL" id="JACVVK020000493">
    <property type="protein sequence ID" value="KAK7471445.1"/>
    <property type="molecule type" value="Genomic_DNA"/>
</dbReference>
<name>A0ABD0JD70_9CAEN</name>
<evidence type="ECO:0000313" key="1">
    <source>
        <dbReference type="EMBL" id="KAK7471445.1"/>
    </source>
</evidence>
<dbReference type="Proteomes" id="UP001519460">
    <property type="component" value="Unassembled WGS sequence"/>
</dbReference>
<protein>
    <submittedName>
        <fullName evidence="1">Uncharacterized protein</fullName>
    </submittedName>
</protein>
<comment type="caution">
    <text evidence="1">The sequence shown here is derived from an EMBL/GenBank/DDBJ whole genome shotgun (WGS) entry which is preliminary data.</text>
</comment>